<dbReference type="GeneID" id="107218595"/>
<dbReference type="RefSeq" id="XP_015512000.1">
    <property type="nucleotide sequence ID" value="XM_015656514.2"/>
</dbReference>
<dbReference type="Pfam" id="PF13181">
    <property type="entry name" value="TPR_8"/>
    <property type="match status" value="1"/>
</dbReference>
<keyword evidence="1" id="KW-0802">TPR repeat</keyword>
<feature type="repeat" description="TPR" evidence="1">
    <location>
        <begin position="123"/>
        <end position="156"/>
    </location>
</feature>
<feature type="repeat" description="TPR" evidence="1">
    <location>
        <begin position="157"/>
        <end position="190"/>
    </location>
</feature>
<dbReference type="PANTHER" id="PTHR46540:SF1">
    <property type="entry name" value="TETRATRICOPEPTIDE REPEAT PROTEIN 12"/>
    <property type="match status" value="1"/>
</dbReference>
<dbReference type="PANTHER" id="PTHR46540">
    <property type="entry name" value="TETRATRICOPEPTIDE REPEAT PROTEIN 12"/>
    <property type="match status" value="1"/>
</dbReference>
<dbReference type="SMART" id="SM00028">
    <property type="entry name" value="TPR"/>
    <property type="match status" value="2"/>
</dbReference>
<dbReference type="InParanoid" id="A0A6J0BAP1"/>
<dbReference type="Gene3D" id="1.25.40.10">
    <property type="entry name" value="Tetratricopeptide repeat domain"/>
    <property type="match status" value="1"/>
</dbReference>
<evidence type="ECO:0000313" key="2">
    <source>
        <dbReference type="Proteomes" id="UP000829291"/>
    </source>
</evidence>
<dbReference type="GO" id="GO:0005813">
    <property type="term" value="C:centrosome"/>
    <property type="evidence" value="ECO:0007669"/>
    <property type="project" value="TreeGrafter"/>
</dbReference>
<evidence type="ECO:0000256" key="1">
    <source>
        <dbReference type="PROSITE-ProRule" id="PRU00339"/>
    </source>
</evidence>
<gene>
    <name evidence="3" type="primary">LOC107218595</name>
</gene>
<dbReference type="InterPro" id="IPR011990">
    <property type="entry name" value="TPR-like_helical_dom_sf"/>
</dbReference>
<dbReference type="AlphaFoldDB" id="A0A6J0BAP1"/>
<sequence length="250" mass="29286">MEVDEESVKSVIRDSSATEEEFQNFMHRVHQVEKIVKKLASDNPQEQKLGTMLADEILDPKVTTEISDVGELKIKSSRTVINKIPLTEQESDPNKMSQEAFMKSVEKDAKQRAEDRKIRNERADTFKRIANKAFKEQNYEKAITYYTKAVEQKKDSAMLWNNRALSYMKLGLYEKALHDCDWALKVNEYNIKALLNGAKCYKFLRQYKKFDEFIHRAKESNPDLIDFIDEFVENLDNEIKVPLRQEVGYE</sequence>
<dbReference type="InterPro" id="IPR043195">
    <property type="entry name" value="TTC12"/>
</dbReference>
<dbReference type="Proteomes" id="UP000829291">
    <property type="component" value="Chromosome 6"/>
</dbReference>
<dbReference type="InterPro" id="IPR019734">
    <property type="entry name" value="TPR_rpt"/>
</dbReference>
<keyword evidence="2" id="KW-1185">Reference proteome</keyword>
<protein>
    <submittedName>
        <fullName evidence="3">Tetratricopeptide repeat protein 12-like</fullName>
    </submittedName>
</protein>
<dbReference type="GO" id="GO:0070286">
    <property type="term" value="P:axonemal dynein complex assembly"/>
    <property type="evidence" value="ECO:0007669"/>
    <property type="project" value="TreeGrafter"/>
</dbReference>
<dbReference type="KEGG" id="nlo:107218595"/>
<reference evidence="3" key="1">
    <citation type="submission" date="2025-08" db="UniProtKB">
        <authorList>
            <consortium name="RefSeq"/>
        </authorList>
    </citation>
    <scope>IDENTIFICATION</scope>
    <source>
        <tissue evidence="3">Thorax and Abdomen</tissue>
    </source>
</reference>
<dbReference type="OrthoDB" id="2017782at2759"/>
<proteinExistence type="predicted"/>
<dbReference type="Pfam" id="PF00515">
    <property type="entry name" value="TPR_1"/>
    <property type="match status" value="1"/>
</dbReference>
<dbReference type="GO" id="GO:0005737">
    <property type="term" value="C:cytoplasm"/>
    <property type="evidence" value="ECO:0007669"/>
    <property type="project" value="TreeGrafter"/>
</dbReference>
<accession>A0A6J0BAP1</accession>
<dbReference type="GO" id="GO:0007288">
    <property type="term" value="P:sperm axoneme assembly"/>
    <property type="evidence" value="ECO:0007669"/>
    <property type="project" value="TreeGrafter"/>
</dbReference>
<organism evidence="3">
    <name type="scientific">Neodiprion lecontei</name>
    <name type="common">Redheaded pine sawfly</name>
    <dbReference type="NCBI Taxonomy" id="441921"/>
    <lineage>
        <taxon>Eukaryota</taxon>
        <taxon>Metazoa</taxon>
        <taxon>Ecdysozoa</taxon>
        <taxon>Arthropoda</taxon>
        <taxon>Hexapoda</taxon>
        <taxon>Insecta</taxon>
        <taxon>Pterygota</taxon>
        <taxon>Neoptera</taxon>
        <taxon>Endopterygota</taxon>
        <taxon>Hymenoptera</taxon>
        <taxon>Tenthredinoidea</taxon>
        <taxon>Diprionidae</taxon>
        <taxon>Diprioninae</taxon>
        <taxon>Neodiprion</taxon>
    </lineage>
</organism>
<name>A0A6J0BAP1_NEOLC</name>
<evidence type="ECO:0000313" key="3">
    <source>
        <dbReference type="RefSeq" id="XP_015512000.1"/>
    </source>
</evidence>
<dbReference type="SUPFAM" id="SSF48452">
    <property type="entry name" value="TPR-like"/>
    <property type="match status" value="1"/>
</dbReference>
<dbReference type="PROSITE" id="PS50005">
    <property type="entry name" value="TPR"/>
    <property type="match status" value="2"/>
</dbReference>